<feature type="compositionally biased region" description="Polar residues" evidence="5">
    <location>
        <begin position="692"/>
        <end position="703"/>
    </location>
</feature>
<reference evidence="7 8" key="2">
    <citation type="journal article" date="2017" name="Front. Plant Sci.">
        <title>Gene Classification and Mining of Molecular Markers Useful in Red Clover (Trifolium pratense) Breeding.</title>
        <authorList>
            <person name="Istvanek J."/>
            <person name="Dluhosova J."/>
            <person name="Dluhos P."/>
            <person name="Patkova L."/>
            <person name="Nedelnik J."/>
            <person name="Repkova J."/>
        </authorList>
    </citation>
    <scope>NUCLEOTIDE SEQUENCE [LARGE SCALE GENOMIC DNA]</scope>
    <source>
        <strain evidence="8">cv. Tatra</strain>
        <tissue evidence="7">Young leaves</tissue>
    </source>
</reference>
<evidence type="ECO:0000256" key="3">
    <source>
        <dbReference type="ARBA" id="ARBA00022801"/>
    </source>
</evidence>
<comment type="similarity">
    <text evidence="1">Belongs to the peptidase S49 family.</text>
</comment>
<accession>A0A2K3NN31</accession>
<feature type="domain" description="Peptidase S49" evidence="6">
    <location>
        <begin position="418"/>
        <end position="568"/>
    </location>
</feature>
<comment type="caution">
    <text evidence="7">The sequence shown here is derived from an EMBL/GenBank/DDBJ whole genome shotgun (WGS) entry which is preliminary data.</text>
</comment>
<evidence type="ECO:0000256" key="5">
    <source>
        <dbReference type="SAM" id="MobiDB-lite"/>
    </source>
</evidence>
<dbReference type="CDD" id="cd07023">
    <property type="entry name" value="S49_Sppa_N_C"/>
    <property type="match status" value="1"/>
</dbReference>
<reference evidence="7 8" key="1">
    <citation type="journal article" date="2014" name="Am. J. Bot.">
        <title>Genome assembly and annotation for red clover (Trifolium pratense; Fabaceae).</title>
        <authorList>
            <person name="Istvanek J."/>
            <person name="Jaros M."/>
            <person name="Krenek A."/>
            <person name="Repkova J."/>
        </authorList>
    </citation>
    <scope>NUCLEOTIDE SEQUENCE [LARGE SCALE GENOMIC DNA]</scope>
    <source>
        <strain evidence="8">cv. Tatra</strain>
        <tissue evidence="7">Young leaves</tissue>
    </source>
</reference>
<sequence>MSLTRTAIHRFRYIYRTISPPQPSPISDRFLSHHPIPKPFQFHFSFYSSSSSLKQESVNGGDDVYPTGDFNFVPVTGFNKFAVKLKTLIALPWERIQHGSVLKIILRGQISDQLNSRFSRVLSLPRICDNLLKAAYDPRISAVYLHIDILNCGWGKIDEIRRQVLNFRKSGKFVVAYVPSCREKEYYIACACEEIYVPPSAYFSLFGLTVQAGFVRGVLDNLGIEPQVEKFGKYKSAGEQLTRKTMSEDNREMLTTLLDNIYSNWLDKVSSARGKKREDIENFINEGVYQVDRLKEEGFISSILYDDEVMTRLKERLQVNTNKNLPIVDFRKYSGVRKWTVGISGGKELIAVIRASGTIRRVESPLSAPSKGIIGEKFIEKIRRVRESNKFKAAIIRIDSPGGDALASDLMWREIRLLAASKPVIASMSDLAASGGYYMAMGAGVIVAESLTLTGSIGVVAGKFNLGKLYEKIGFNKEIISRGKYAELLAAEQRSFRPHEAELFAKSAQNIYKQFRDKAAFSRSMTVDKMEEVAQGRVWTGTDAASHGLVDAIGGLSRAIAIAKLKANIPQDRQVTVVELSRPSPSLPEILSGLGNSLVGVDQTLKELLHDLTFSDGVQARMDGIMFQKLEGYPSANPILALMKDYLSSIFQMTEMSLPHTKISTHSSCLTLILKLKPLHNHSSSSSSSNSTLKQDSISGSNDDNYPTGDFEFKPVTGFDKFIVKLRMLMADSSEHVQHGSVLKITLCGKISEQFLPEFSDNLLKAAYDPRISGVYLHIDNVDCGWAKLDEIRRQIVNFRKSGKFVAAYLPLIREKEYYIASACEEIYAPPSASVTLLGFTVEGTFVRGVYDNLGIEPQVERIGKYKMAGDRLICKTMSEDHREMLTALLDNISSNWLDKVSSARGKKREDVENFINEGVYQVDRLKEEGFITSILYDDEVHAVL</sequence>
<dbReference type="PANTHER" id="PTHR33209:SF1">
    <property type="entry name" value="PEPTIDASE S49 DOMAIN-CONTAINING PROTEIN"/>
    <property type="match status" value="1"/>
</dbReference>
<dbReference type="STRING" id="57577.A0A2K3NN31"/>
<dbReference type="InterPro" id="IPR029045">
    <property type="entry name" value="ClpP/crotonase-like_dom_sf"/>
</dbReference>
<dbReference type="Gene3D" id="3.40.1750.10">
    <property type="entry name" value="peptide peptidase (sppa) like domain"/>
    <property type="match status" value="1"/>
</dbReference>
<evidence type="ECO:0000256" key="4">
    <source>
        <dbReference type="ARBA" id="ARBA00022825"/>
    </source>
</evidence>
<dbReference type="EMBL" id="ASHM01000324">
    <property type="protein sequence ID" value="PNY04437.1"/>
    <property type="molecule type" value="Genomic_DNA"/>
</dbReference>
<feature type="domain" description="Peptidase S49" evidence="6">
    <location>
        <begin position="799"/>
        <end position="943"/>
    </location>
</feature>
<dbReference type="GO" id="GO:0008236">
    <property type="term" value="F:serine-type peptidase activity"/>
    <property type="evidence" value="ECO:0007669"/>
    <property type="project" value="UniProtKB-KW"/>
</dbReference>
<dbReference type="Proteomes" id="UP000236291">
    <property type="component" value="Unassembled WGS sequence"/>
</dbReference>
<evidence type="ECO:0000256" key="2">
    <source>
        <dbReference type="ARBA" id="ARBA00022670"/>
    </source>
</evidence>
<name>A0A2K3NN31_TRIPR</name>
<dbReference type="InterPro" id="IPR047272">
    <property type="entry name" value="S49_SppA_C"/>
</dbReference>
<gene>
    <name evidence="7" type="ORF">L195_g000861</name>
</gene>
<dbReference type="ExpressionAtlas" id="A0A2K3NN31">
    <property type="expression patterns" value="baseline"/>
</dbReference>
<dbReference type="InterPro" id="IPR047217">
    <property type="entry name" value="S49_SppA_67K_type_N"/>
</dbReference>
<feature type="compositionally biased region" description="Low complexity" evidence="5">
    <location>
        <begin position="681"/>
        <end position="691"/>
    </location>
</feature>
<keyword evidence="3" id="KW-0378">Hydrolase</keyword>
<protein>
    <submittedName>
        <fullName evidence="7">Protease 4-like protein</fullName>
    </submittedName>
</protein>
<dbReference type="PANTHER" id="PTHR33209">
    <property type="entry name" value="PROTEASE 4"/>
    <property type="match status" value="1"/>
</dbReference>
<dbReference type="GO" id="GO:0006508">
    <property type="term" value="P:proteolysis"/>
    <property type="evidence" value="ECO:0007669"/>
    <property type="project" value="UniProtKB-KW"/>
</dbReference>
<evidence type="ECO:0000256" key="1">
    <source>
        <dbReference type="ARBA" id="ARBA00008683"/>
    </source>
</evidence>
<organism evidence="7 8">
    <name type="scientific">Trifolium pratense</name>
    <name type="common">Red clover</name>
    <dbReference type="NCBI Taxonomy" id="57577"/>
    <lineage>
        <taxon>Eukaryota</taxon>
        <taxon>Viridiplantae</taxon>
        <taxon>Streptophyta</taxon>
        <taxon>Embryophyta</taxon>
        <taxon>Tracheophyta</taxon>
        <taxon>Spermatophyta</taxon>
        <taxon>Magnoliopsida</taxon>
        <taxon>eudicotyledons</taxon>
        <taxon>Gunneridae</taxon>
        <taxon>Pentapetalae</taxon>
        <taxon>rosids</taxon>
        <taxon>fabids</taxon>
        <taxon>Fabales</taxon>
        <taxon>Fabaceae</taxon>
        <taxon>Papilionoideae</taxon>
        <taxon>50 kb inversion clade</taxon>
        <taxon>NPAAA clade</taxon>
        <taxon>Hologalegina</taxon>
        <taxon>IRL clade</taxon>
        <taxon>Trifolieae</taxon>
        <taxon>Trifolium</taxon>
    </lineage>
</organism>
<dbReference type="NCBIfam" id="TIGR00706">
    <property type="entry name" value="SppA_dom"/>
    <property type="match status" value="1"/>
</dbReference>
<keyword evidence="4" id="KW-0720">Serine protease</keyword>
<evidence type="ECO:0000313" key="7">
    <source>
        <dbReference type="EMBL" id="PNY04437.1"/>
    </source>
</evidence>
<feature type="region of interest" description="Disordered" evidence="5">
    <location>
        <begin position="680"/>
        <end position="703"/>
    </location>
</feature>
<proteinExistence type="inferred from homology"/>
<dbReference type="Gene3D" id="3.90.226.10">
    <property type="entry name" value="2-enoyl-CoA Hydratase, Chain A, domain 1"/>
    <property type="match status" value="5"/>
</dbReference>
<dbReference type="Pfam" id="PF01343">
    <property type="entry name" value="Peptidase_S49"/>
    <property type="match status" value="3"/>
</dbReference>
<feature type="domain" description="Peptidase S49" evidence="6">
    <location>
        <begin position="167"/>
        <end position="319"/>
    </location>
</feature>
<evidence type="ECO:0000259" key="6">
    <source>
        <dbReference type="Pfam" id="PF01343"/>
    </source>
</evidence>
<evidence type="ECO:0000313" key="8">
    <source>
        <dbReference type="Proteomes" id="UP000236291"/>
    </source>
</evidence>
<dbReference type="CDD" id="cd07018">
    <property type="entry name" value="S49_SppA_67K_type"/>
    <property type="match status" value="2"/>
</dbReference>
<keyword evidence="2 7" id="KW-0645">Protease</keyword>
<dbReference type="InterPro" id="IPR004635">
    <property type="entry name" value="Pept_S49_SppA"/>
</dbReference>
<dbReference type="SUPFAM" id="SSF52096">
    <property type="entry name" value="ClpP/crotonase"/>
    <property type="match status" value="3"/>
</dbReference>
<dbReference type="InterPro" id="IPR002142">
    <property type="entry name" value="Peptidase_S49"/>
</dbReference>
<dbReference type="AlphaFoldDB" id="A0A2K3NN31"/>